<feature type="coiled-coil region" evidence="2">
    <location>
        <begin position="45"/>
        <end position="72"/>
    </location>
</feature>
<dbReference type="SUPFAM" id="SSF89392">
    <property type="entry name" value="Prokaryotic lipoproteins and lipoprotein localization factors"/>
    <property type="match status" value="1"/>
</dbReference>
<evidence type="ECO:0000313" key="5">
    <source>
        <dbReference type="Proteomes" id="UP000095237"/>
    </source>
</evidence>
<organism evidence="4 5">
    <name type="scientific">Endomicrobium trichonymphae</name>
    <dbReference type="NCBI Taxonomy" id="1408204"/>
    <lineage>
        <taxon>Bacteria</taxon>
        <taxon>Pseudomonadati</taxon>
        <taxon>Elusimicrobiota</taxon>
        <taxon>Endomicrobiia</taxon>
        <taxon>Endomicrobiales</taxon>
        <taxon>Endomicrobiaceae</taxon>
        <taxon>Candidatus Endomicrobiellum</taxon>
    </lineage>
</organism>
<dbReference type="Proteomes" id="UP000095237">
    <property type="component" value="Unassembled WGS sequence"/>
</dbReference>
<dbReference type="InterPro" id="IPR004564">
    <property type="entry name" value="OM_lipoprot_carrier_LolA-like"/>
</dbReference>
<sequence>MKNRVSGNSLMQRGILLLRRVAAGAAFRVSIAAVAFIALTVVAFAQSKDDNLNNILKKMEEAEKRIYTLKADYTQTIFFESTKGKQEVSGSLFLRKPGSIYINQRTPQEQRIYIDGKNITIYIPENRQAVIDNWKNFIDRDFAPAVIINFGSSWREIKRTNTISFGGENEKYIIIKVNPMENKGWNIKIYVSKGTMYPGKAVIESDGVRGEIVFKSYTLNPALDKNMFKFNASGIEVIKLN</sequence>
<protein>
    <recommendedName>
        <fullName evidence="6">Outer membrane lipoprotein carrier protein LolA</fullName>
    </recommendedName>
</protein>
<keyword evidence="1" id="KW-0732">Signal</keyword>
<evidence type="ECO:0000256" key="2">
    <source>
        <dbReference type="SAM" id="Coils"/>
    </source>
</evidence>
<dbReference type="InterPro" id="IPR029046">
    <property type="entry name" value="LolA/LolB/LppX"/>
</dbReference>
<keyword evidence="3" id="KW-0812">Transmembrane</keyword>
<dbReference type="EMBL" id="LNVX01000731">
    <property type="protein sequence ID" value="OEG69400.1"/>
    <property type="molecule type" value="Genomic_DNA"/>
</dbReference>
<accession>A0A1E5IG20</accession>
<dbReference type="PANTHER" id="PTHR35869">
    <property type="entry name" value="OUTER-MEMBRANE LIPOPROTEIN CARRIER PROTEIN"/>
    <property type="match status" value="1"/>
</dbReference>
<evidence type="ECO:0000256" key="1">
    <source>
        <dbReference type="ARBA" id="ARBA00022729"/>
    </source>
</evidence>
<proteinExistence type="predicted"/>
<keyword evidence="3" id="KW-0472">Membrane</keyword>
<feature type="transmembrane region" description="Helical" evidence="3">
    <location>
        <begin position="21"/>
        <end position="45"/>
    </location>
</feature>
<dbReference type="PANTHER" id="PTHR35869:SF1">
    <property type="entry name" value="OUTER-MEMBRANE LIPOPROTEIN CARRIER PROTEIN"/>
    <property type="match status" value="1"/>
</dbReference>
<comment type="caution">
    <text evidence="4">The sequence shown here is derived from an EMBL/GenBank/DDBJ whole genome shotgun (WGS) entry which is preliminary data.</text>
</comment>
<name>A0A1E5IG20_ENDTX</name>
<keyword evidence="3" id="KW-1133">Transmembrane helix</keyword>
<evidence type="ECO:0000313" key="4">
    <source>
        <dbReference type="EMBL" id="OEG69400.1"/>
    </source>
</evidence>
<dbReference type="Pfam" id="PF03548">
    <property type="entry name" value="LolA"/>
    <property type="match status" value="1"/>
</dbReference>
<dbReference type="Gene3D" id="2.50.20.10">
    <property type="entry name" value="Lipoprotein localisation LolA/LolB/LppX"/>
    <property type="match status" value="1"/>
</dbReference>
<reference evidence="4 5" key="1">
    <citation type="submission" date="2015-11" db="EMBL/GenBank/DDBJ databases">
        <title>Evidence for parallel genomic evolution in an endosymbiosis of termite gut flagellates.</title>
        <authorList>
            <person name="Zheng H."/>
        </authorList>
    </citation>
    <scope>NUCLEOTIDE SEQUENCE [LARGE SCALE GENOMIC DNA]</scope>
    <source>
        <strain evidence="4 5">CET450</strain>
    </source>
</reference>
<keyword evidence="5" id="KW-1185">Reference proteome</keyword>
<dbReference type="AlphaFoldDB" id="A0A1E5IG20"/>
<evidence type="ECO:0000256" key="3">
    <source>
        <dbReference type="SAM" id="Phobius"/>
    </source>
</evidence>
<evidence type="ECO:0008006" key="6">
    <source>
        <dbReference type="Google" id="ProtNLM"/>
    </source>
</evidence>
<gene>
    <name evidence="4" type="ORF">ATZ36_09785</name>
</gene>
<keyword evidence="2" id="KW-0175">Coiled coil</keyword>
<dbReference type="CDD" id="cd16325">
    <property type="entry name" value="LolA"/>
    <property type="match status" value="1"/>
</dbReference>